<dbReference type="Pfam" id="PF00931">
    <property type="entry name" value="NB-ARC"/>
    <property type="match status" value="1"/>
</dbReference>
<evidence type="ECO:0000256" key="1">
    <source>
        <dbReference type="ARBA" id="ARBA00005820"/>
    </source>
</evidence>
<evidence type="ECO:0000256" key="4">
    <source>
        <dbReference type="ARBA" id="ARBA00023163"/>
    </source>
</evidence>
<dbReference type="PRINTS" id="PR00364">
    <property type="entry name" value="DISEASERSIST"/>
</dbReference>
<dbReference type="PROSITE" id="PS51755">
    <property type="entry name" value="OMPR_PHOB"/>
    <property type="match status" value="1"/>
</dbReference>
<gene>
    <name evidence="7" type="ORF">ACFPCY_14890</name>
</gene>
<dbReference type="InterPro" id="IPR001867">
    <property type="entry name" value="OmpR/PhoB-type_DNA-bd"/>
</dbReference>
<dbReference type="SMART" id="SM01043">
    <property type="entry name" value="BTAD"/>
    <property type="match status" value="1"/>
</dbReference>
<evidence type="ECO:0000313" key="8">
    <source>
        <dbReference type="Proteomes" id="UP001595872"/>
    </source>
</evidence>
<dbReference type="SUPFAM" id="SSF52540">
    <property type="entry name" value="P-loop containing nucleoside triphosphate hydrolases"/>
    <property type="match status" value="1"/>
</dbReference>
<keyword evidence="2" id="KW-0805">Transcription regulation</keyword>
<dbReference type="SUPFAM" id="SSF46894">
    <property type="entry name" value="C-terminal effector domain of the bipartite response regulators"/>
    <property type="match status" value="1"/>
</dbReference>
<evidence type="ECO:0000256" key="5">
    <source>
        <dbReference type="PROSITE-ProRule" id="PRU01091"/>
    </source>
</evidence>
<keyword evidence="4" id="KW-0804">Transcription</keyword>
<dbReference type="PANTHER" id="PTHR35807:SF1">
    <property type="entry name" value="TRANSCRIPTIONAL REGULATOR REDD"/>
    <property type="match status" value="1"/>
</dbReference>
<keyword evidence="3 5" id="KW-0238">DNA-binding</keyword>
<dbReference type="InterPro" id="IPR036388">
    <property type="entry name" value="WH-like_DNA-bd_sf"/>
</dbReference>
<comment type="caution">
    <text evidence="7">The sequence shown here is derived from an EMBL/GenBank/DDBJ whole genome shotgun (WGS) entry which is preliminary data.</text>
</comment>
<dbReference type="InterPro" id="IPR005158">
    <property type="entry name" value="BTAD"/>
</dbReference>
<evidence type="ECO:0000256" key="2">
    <source>
        <dbReference type="ARBA" id="ARBA00023015"/>
    </source>
</evidence>
<dbReference type="Proteomes" id="UP001595872">
    <property type="component" value="Unassembled WGS sequence"/>
</dbReference>
<organism evidence="7 8">
    <name type="scientific">Actinomadura gamaensis</name>
    <dbReference type="NCBI Taxonomy" id="1763541"/>
    <lineage>
        <taxon>Bacteria</taxon>
        <taxon>Bacillati</taxon>
        <taxon>Actinomycetota</taxon>
        <taxon>Actinomycetes</taxon>
        <taxon>Streptosporangiales</taxon>
        <taxon>Thermomonosporaceae</taxon>
        <taxon>Actinomadura</taxon>
    </lineage>
</organism>
<dbReference type="Pfam" id="PF03704">
    <property type="entry name" value="BTAD"/>
    <property type="match status" value="1"/>
</dbReference>
<dbReference type="InterPro" id="IPR011990">
    <property type="entry name" value="TPR-like_helical_dom_sf"/>
</dbReference>
<feature type="DNA-binding region" description="OmpR/PhoB-type" evidence="5">
    <location>
        <begin position="1"/>
        <end position="88"/>
    </location>
</feature>
<keyword evidence="8" id="KW-1185">Reference proteome</keyword>
<feature type="domain" description="OmpR/PhoB-type" evidence="6">
    <location>
        <begin position="1"/>
        <end position="88"/>
    </location>
</feature>
<dbReference type="CDD" id="cd15831">
    <property type="entry name" value="BTAD"/>
    <property type="match status" value="1"/>
</dbReference>
<dbReference type="Gene3D" id="3.40.50.300">
    <property type="entry name" value="P-loop containing nucleotide triphosphate hydrolases"/>
    <property type="match status" value="1"/>
</dbReference>
<evidence type="ECO:0000313" key="7">
    <source>
        <dbReference type="EMBL" id="MFC4908613.1"/>
    </source>
</evidence>
<evidence type="ECO:0000256" key="3">
    <source>
        <dbReference type="ARBA" id="ARBA00023125"/>
    </source>
</evidence>
<dbReference type="InterPro" id="IPR002182">
    <property type="entry name" value="NB-ARC"/>
</dbReference>
<dbReference type="InterPro" id="IPR027417">
    <property type="entry name" value="P-loop_NTPase"/>
</dbReference>
<dbReference type="SMART" id="SM00862">
    <property type="entry name" value="Trans_reg_C"/>
    <property type="match status" value="1"/>
</dbReference>
<dbReference type="InterPro" id="IPR016032">
    <property type="entry name" value="Sig_transdc_resp-reg_C-effctor"/>
</dbReference>
<accession>A0ABV9TWT8</accession>
<proteinExistence type="inferred from homology"/>
<dbReference type="EMBL" id="JBHSIT010000004">
    <property type="protein sequence ID" value="MFC4908613.1"/>
    <property type="molecule type" value="Genomic_DNA"/>
</dbReference>
<dbReference type="PANTHER" id="PTHR35807">
    <property type="entry name" value="TRANSCRIPTIONAL REGULATOR REDD-RELATED"/>
    <property type="match status" value="1"/>
</dbReference>
<dbReference type="Gene3D" id="1.10.10.10">
    <property type="entry name" value="Winged helix-like DNA-binding domain superfamily/Winged helix DNA-binding domain"/>
    <property type="match status" value="1"/>
</dbReference>
<dbReference type="InterPro" id="IPR051677">
    <property type="entry name" value="AfsR-DnrI-RedD_regulator"/>
</dbReference>
<comment type="similarity">
    <text evidence="1">Belongs to the AfsR/DnrI/RedD regulatory family.</text>
</comment>
<dbReference type="Gene3D" id="1.25.40.10">
    <property type="entry name" value="Tetratricopeptide repeat domain"/>
    <property type="match status" value="1"/>
</dbReference>
<sequence length="826" mass="89568">MAWRGDEAVRIPGVRARTVLAMLLLRPRTVVTLDQLVDALYPDVDPPKTARNQAQTGVARLRALLGDSDRSGAGPLIVTHPHGYLLDVADERIDAFAFSAKVEQARQTFYDGRPDAAADLLSRALGLWRGDALEDVPSQVVRSQAVLWDGMRVAALERRITADLECGRHGEVAAELEGLAAENPHNERFHAQLMLALYRTGRSSDALDVYARLHRNLDELGAEPGNEVRHLQTQILRHDSTLLPAPASRTRVPRQLPVRPAALVGRGTEVEALVRALTDDLGERIVAISAGGGHGKTALAVEVAHRVAESFEDGQLFADLGGARRCPVDPERVLGTFLTSLGMPPDEIPEGLAERASAYRTLTADRRLLVLLDDAAGTEQVRPLLPGGPGCRVLITSQSKLTVLPAVMRLDLPLLTPADARALLARHAGPERVDAEPDAVRELATLCGGVPLALDIAGARLAARPHWPISRLAARLADIQQRLSELSIQGCEIRSSLELGYDPLSEDAKRLLRRVSLLGSACFSAWEGAALVGGTVRRAAEALEDLVEAHLATVEGMDGSGHYTYTVHELVRAFSWERLEQEESEVERAKALERAVGAVLAATDAAHAMLHGRRHASLRGEAPRWQPPDSTPALHVTRPAQGWLASRLPLLTALARRAAEYRLSEACWELAVAPLPLFETGDYFPEWAALLDTAMECVRRDGNVRGEAALTLSLAIRAQLAGDGGDEERLLRDAADLFHRLGDTEGEGLVAWLRGDEGTFTRSLPDVSAAYSSASELLKAEEIAAEVVRHDLARILRLQTAEDAGQVARERLERVLREAQQAGETT</sequence>
<dbReference type="SUPFAM" id="SSF48452">
    <property type="entry name" value="TPR-like"/>
    <property type="match status" value="1"/>
</dbReference>
<evidence type="ECO:0000259" key="6">
    <source>
        <dbReference type="PROSITE" id="PS51755"/>
    </source>
</evidence>
<protein>
    <submittedName>
        <fullName evidence="7">BTAD domain-containing putative transcriptional regulator</fullName>
    </submittedName>
</protein>
<reference evidence="8" key="1">
    <citation type="journal article" date="2019" name="Int. J. Syst. Evol. Microbiol.">
        <title>The Global Catalogue of Microorganisms (GCM) 10K type strain sequencing project: providing services to taxonomists for standard genome sequencing and annotation.</title>
        <authorList>
            <consortium name="The Broad Institute Genomics Platform"/>
            <consortium name="The Broad Institute Genome Sequencing Center for Infectious Disease"/>
            <person name="Wu L."/>
            <person name="Ma J."/>
        </authorList>
    </citation>
    <scope>NUCLEOTIDE SEQUENCE [LARGE SCALE GENOMIC DNA]</scope>
    <source>
        <strain evidence="8">KLKA75</strain>
    </source>
</reference>
<name>A0ABV9TWT8_9ACTN</name>